<dbReference type="NCBIfam" id="TIGR00049">
    <property type="entry name" value="iron-sulfur cluster assembly accessory protein"/>
    <property type="match status" value="1"/>
</dbReference>
<dbReference type="InterPro" id="IPR016092">
    <property type="entry name" value="ATAP"/>
</dbReference>
<evidence type="ECO:0000256" key="1">
    <source>
        <dbReference type="ARBA" id="ARBA00004173"/>
    </source>
</evidence>
<keyword evidence="3" id="KW-0479">Metal-binding</keyword>
<dbReference type="EMBL" id="VIIS01002223">
    <property type="protein sequence ID" value="KAF0286904.1"/>
    <property type="molecule type" value="Genomic_DNA"/>
</dbReference>
<dbReference type="Proteomes" id="UP000440578">
    <property type="component" value="Unassembled WGS sequence"/>
</dbReference>
<evidence type="ECO:0000256" key="3">
    <source>
        <dbReference type="ARBA" id="ARBA00022723"/>
    </source>
</evidence>
<evidence type="ECO:0000256" key="2">
    <source>
        <dbReference type="ARBA" id="ARBA00006718"/>
    </source>
</evidence>
<gene>
    <name evidence="11" type="primary">ISCA2</name>
    <name evidence="11" type="ORF">FJT64_014668</name>
</gene>
<dbReference type="GO" id="GO:0051537">
    <property type="term" value="F:2 iron, 2 sulfur cluster binding"/>
    <property type="evidence" value="ECO:0007669"/>
    <property type="project" value="TreeGrafter"/>
</dbReference>
<comment type="subunit">
    <text evidence="9">Heterotetramer; forms a dimer of dimers with IBA57. Interacts with [2Fe-2S]-ISCA2 forming the heterodimer [2Fe- 2S]-ISCA2-IBA57 complex; [2Fe-2S] cluster binding is absolutely required to promote the complex formation.</text>
</comment>
<evidence type="ECO:0000256" key="5">
    <source>
        <dbReference type="ARBA" id="ARBA00023128"/>
    </source>
</evidence>
<proteinExistence type="inferred from homology"/>
<evidence type="ECO:0000256" key="7">
    <source>
        <dbReference type="ARBA" id="ARBA00073313"/>
    </source>
</evidence>
<comment type="function">
    <text evidence="6">Involved in the maturation of mitochondrial 4Fe-4S proteins functioning late in the iron-sulfur cluster assembly pathway. May be involved in the binding of an intermediate of Fe/S cluster assembly.</text>
</comment>
<dbReference type="InterPro" id="IPR000361">
    <property type="entry name" value="ATAP_core_dom"/>
</dbReference>
<reference evidence="11 12" key="1">
    <citation type="submission" date="2019-07" db="EMBL/GenBank/DDBJ databases">
        <title>Draft genome assembly of a fouling barnacle, Amphibalanus amphitrite (Darwin, 1854): The first reference genome for Thecostraca.</title>
        <authorList>
            <person name="Kim W."/>
        </authorList>
    </citation>
    <scope>NUCLEOTIDE SEQUENCE [LARGE SCALE GENOMIC DNA]</scope>
    <source>
        <strain evidence="11">SNU_AA5</strain>
        <tissue evidence="11">Soma without cirri and trophi</tissue>
    </source>
</reference>
<keyword evidence="5" id="KW-0496">Mitochondrion</keyword>
<dbReference type="GO" id="GO:0005506">
    <property type="term" value="F:iron ion binding"/>
    <property type="evidence" value="ECO:0007669"/>
    <property type="project" value="TreeGrafter"/>
</dbReference>
<keyword evidence="12" id="KW-1185">Reference proteome</keyword>
<name>A0A6A4V5Q5_AMPAM</name>
<dbReference type="FunFam" id="2.60.300.12:FF:000006">
    <property type="entry name" value="Iron-sulfur cluster assembly 2 mitochondrial"/>
    <property type="match status" value="1"/>
</dbReference>
<dbReference type="GO" id="GO:0051539">
    <property type="term" value="F:4 iron, 4 sulfur cluster binding"/>
    <property type="evidence" value="ECO:0007669"/>
    <property type="project" value="TreeGrafter"/>
</dbReference>
<dbReference type="Pfam" id="PF01521">
    <property type="entry name" value="Fe-S_biosyn"/>
    <property type="match status" value="1"/>
</dbReference>
<accession>A0A6A4V5Q5</accession>
<evidence type="ECO:0000256" key="8">
    <source>
        <dbReference type="ARBA" id="ARBA00077082"/>
    </source>
</evidence>
<dbReference type="SUPFAM" id="SSF89360">
    <property type="entry name" value="HesB-like domain"/>
    <property type="match status" value="1"/>
</dbReference>
<comment type="subcellular location">
    <subcellularLocation>
        <location evidence="1">Mitochondrion</location>
    </subcellularLocation>
</comment>
<dbReference type="Gene3D" id="2.60.300.12">
    <property type="entry name" value="HesB-like domain"/>
    <property type="match status" value="1"/>
</dbReference>
<sequence>MAACTAQGLARRILSQALFARTRLPVISSRLSSAESASDAPSPAASAASVRLSDACVQQLRRLAADGSALRLAVDGGGCSGFQYVFSLADLDAPLGPDDVAVERDGARVLVDAVSLEYIRGATVDYHEELIRSAFRIIDNPQSEQGCSCGASFSIKIE</sequence>
<evidence type="ECO:0000256" key="9">
    <source>
        <dbReference type="ARBA" id="ARBA00093471"/>
    </source>
</evidence>
<dbReference type="InterPro" id="IPR035903">
    <property type="entry name" value="HesB-like_dom_sf"/>
</dbReference>
<dbReference type="AlphaFoldDB" id="A0A6A4V5Q5"/>
<dbReference type="OrthoDB" id="1938621at2759"/>
<evidence type="ECO:0000256" key="4">
    <source>
        <dbReference type="ARBA" id="ARBA00023004"/>
    </source>
</evidence>
<comment type="caution">
    <text evidence="11">The sequence shown here is derived from an EMBL/GenBank/DDBJ whole genome shotgun (WGS) entry which is preliminary data.</text>
</comment>
<evidence type="ECO:0000256" key="6">
    <source>
        <dbReference type="ARBA" id="ARBA00057540"/>
    </source>
</evidence>
<evidence type="ECO:0000313" key="12">
    <source>
        <dbReference type="Proteomes" id="UP000440578"/>
    </source>
</evidence>
<protein>
    <recommendedName>
        <fullName evidence="7">Iron-sulfur cluster assembly 2 homolog, mitochondrial</fullName>
    </recommendedName>
    <alternativeName>
        <fullName evidence="8">HESB-like domain-containing protein 1</fullName>
    </alternativeName>
</protein>
<dbReference type="PANTHER" id="PTHR43011:SF1">
    <property type="entry name" value="IRON-SULFUR CLUSTER ASSEMBLY 2 HOMOLOG, MITOCHONDRIAL"/>
    <property type="match status" value="1"/>
</dbReference>
<dbReference type="PANTHER" id="PTHR43011">
    <property type="entry name" value="IRON-SULFUR CLUSTER ASSEMBLY 2 HOMOLOG, MITOCHONDRIAL"/>
    <property type="match status" value="1"/>
</dbReference>
<keyword evidence="4" id="KW-0408">Iron</keyword>
<organism evidence="11 12">
    <name type="scientific">Amphibalanus amphitrite</name>
    <name type="common">Striped barnacle</name>
    <name type="synonym">Balanus amphitrite</name>
    <dbReference type="NCBI Taxonomy" id="1232801"/>
    <lineage>
        <taxon>Eukaryota</taxon>
        <taxon>Metazoa</taxon>
        <taxon>Ecdysozoa</taxon>
        <taxon>Arthropoda</taxon>
        <taxon>Crustacea</taxon>
        <taxon>Multicrustacea</taxon>
        <taxon>Cirripedia</taxon>
        <taxon>Thoracica</taxon>
        <taxon>Thoracicalcarea</taxon>
        <taxon>Balanomorpha</taxon>
        <taxon>Balanoidea</taxon>
        <taxon>Balanidae</taxon>
        <taxon>Amphibalaninae</taxon>
        <taxon>Amphibalanus</taxon>
    </lineage>
</organism>
<comment type="similarity">
    <text evidence="2">Belongs to the HesB/IscA family.</text>
</comment>
<evidence type="ECO:0000313" key="11">
    <source>
        <dbReference type="EMBL" id="KAF0286904.1"/>
    </source>
</evidence>
<dbReference type="GO" id="GO:0016226">
    <property type="term" value="P:iron-sulfur cluster assembly"/>
    <property type="evidence" value="ECO:0007669"/>
    <property type="project" value="InterPro"/>
</dbReference>
<dbReference type="GO" id="GO:0120510">
    <property type="term" value="C:mitochondrial [4Fe-4S] assembly complex"/>
    <property type="evidence" value="ECO:0007669"/>
    <property type="project" value="UniProtKB-ARBA"/>
</dbReference>
<evidence type="ECO:0000259" key="10">
    <source>
        <dbReference type="Pfam" id="PF01521"/>
    </source>
</evidence>
<feature type="domain" description="Core" evidence="10">
    <location>
        <begin position="50"/>
        <end position="150"/>
    </location>
</feature>